<comment type="caution">
    <text evidence="1">The sequence shown here is derived from an EMBL/GenBank/DDBJ whole genome shotgun (WGS) entry which is preliminary data.</text>
</comment>
<keyword evidence="2" id="KW-1185">Reference proteome</keyword>
<gene>
    <name evidence="1" type="ORF">BCR44DRAFT_1441894</name>
</gene>
<dbReference type="Proteomes" id="UP000193411">
    <property type="component" value="Unassembled WGS sequence"/>
</dbReference>
<sequence>MGGAFMWQYWRRAKGRKTGVGVCRYACSFGQVGVVHSASSVSCVCGSWLLWLCHSLTR</sequence>
<accession>A0A1Y2HD56</accession>
<proteinExistence type="predicted"/>
<evidence type="ECO:0000313" key="2">
    <source>
        <dbReference type="Proteomes" id="UP000193411"/>
    </source>
</evidence>
<evidence type="ECO:0000313" key="1">
    <source>
        <dbReference type="EMBL" id="ORZ31633.1"/>
    </source>
</evidence>
<organism evidence="1 2">
    <name type="scientific">Catenaria anguillulae PL171</name>
    <dbReference type="NCBI Taxonomy" id="765915"/>
    <lineage>
        <taxon>Eukaryota</taxon>
        <taxon>Fungi</taxon>
        <taxon>Fungi incertae sedis</taxon>
        <taxon>Blastocladiomycota</taxon>
        <taxon>Blastocladiomycetes</taxon>
        <taxon>Blastocladiales</taxon>
        <taxon>Catenariaceae</taxon>
        <taxon>Catenaria</taxon>
    </lineage>
</organism>
<protein>
    <submittedName>
        <fullName evidence="1">Uncharacterized protein</fullName>
    </submittedName>
</protein>
<name>A0A1Y2HD56_9FUNG</name>
<reference evidence="1 2" key="1">
    <citation type="submission" date="2016-07" db="EMBL/GenBank/DDBJ databases">
        <title>Pervasive Adenine N6-methylation of Active Genes in Fungi.</title>
        <authorList>
            <consortium name="DOE Joint Genome Institute"/>
            <person name="Mondo S.J."/>
            <person name="Dannebaum R.O."/>
            <person name="Kuo R.C."/>
            <person name="Labutti K."/>
            <person name="Haridas S."/>
            <person name="Kuo A."/>
            <person name="Salamov A."/>
            <person name="Ahrendt S.R."/>
            <person name="Lipzen A."/>
            <person name="Sullivan W."/>
            <person name="Andreopoulos W.B."/>
            <person name="Clum A."/>
            <person name="Lindquist E."/>
            <person name="Daum C."/>
            <person name="Ramamoorthy G.K."/>
            <person name="Gryganskyi A."/>
            <person name="Culley D."/>
            <person name="Magnuson J.K."/>
            <person name="James T.Y."/>
            <person name="O'Malley M.A."/>
            <person name="Stajich J.E."/>
            <person name="Spatafora J.W."/>
            <person name="Visel A."/>
            <person name="Grigoriev I.V."/>
        </authorList>
    </citation>
    <scope>NUCLEOTIDE SEQUENCE [LARGE SCALE GENOMIC DNA]</scope>
    <source>
        <strain evidence="1 2">PL171</strain>
    </source>
</reference>
<dbReference type="AlphaFoldDB" id="A0A1Y2HD56"/>
<dbReference type="EMBL" id="MCFL01000057">
    <property type="protein sequence ID" value="ORZ31633.1"/>
    <property type="molecule type" value="Genomic_DNA"/>
</dbReference>